<name>A0A183HVG7_9BILA</name>
<dbReference type="STRING" id="387005.A0A183HVG7"/>
<reference evidence="4" key="1">
    <citation type="submission" date="2016-06" db="UniProtKB">
        <authorList>
            <consortium name="WormBaseParasite"/>
        </authorList>
    </citation>
    <scope>IDENTIFICATION</scope>
</reference>
<sequence length="150" mass="16969">MQSETKTEASESEIKAKKAAIAAKKRKQAMDQMNRLQKQFVTQNQDLLGKEFLEGKGPHRQDDDEEPLGILPQDSGFPVCLGIDRSTAKCDCCRRITCILCQEDEDVTASGQALVCAAFMQKYVYRILQFFFFDSCLLSKKRKKLDSNCS</sequence>
<evidence type="ECO:0000313" key="3">
    <source>
        <dbReference type="Proteomes" id="UP000267606"/>
    </source>
</evidence>
<keyword evidence="3" id="KW-1185">Reference proteome</keyword>
<evidence type="ECO:0000313" key="4">
    <source>
        <dbReference type="WBParaSite" id="OFLC_0001147901-mRNA-1"/>
    </source>
</evidence>
<protein>
    <submittedName>
        <fullName evidence="4">E3 ubiquitin-protein ligase</fullName>
    </submittedName>
</protein>
<evidence type="ECO:0000256" key="1">
    <source>
        <dbReference type="SAM" id="Coils"/>
    </source>
</evidence>
<accession>A0A183HVG7</accession>
<dbReference type="EMBL" id="UZAJ01016610">
    <property type="protein sequence ID" value="VDO76776.1"/>
    <property type="molecule type" value="Genomic_DNA"/>
</dbReference>
<dbReference type="AlphaFoldDB" id="A0A183HVG7"/>
<feature type="coiled-coil region" evidence="1">
    <location>
        <begin position="19"/>
        <end position="46"/>
    </location>
</feature>
<reference evidence="2 3" key="2">
    <citation type="submission" date="2018-11" db="EMBL/GenBank/DDBJ databases">
        <authorList>
            <consortium name="Pathogen Informatics"/>
        </authorList>
    </citation>
    <scope>NUCLEOTIDE SEQUENCE [LARGE SCALE GENOMIC DNA]</scope>
</reference>
<evidence type="ECO:0000313" key="2">
    <source>
        <dbReference type="EMBL" id="VDO76776.1"/>
    </source>
</evidence>
<keyword evidence="1" id="KW-0175">Coiled coil</keyword>
<dbReference type="WBParaSite" id="OFLC_0001147901-mRNA-1">
    <property type="protein sequence ID" value="OFLC_0001147901-mRNA-1"/>
    <property type="gene ID" value="OFLC_0001147901"/>
</dbReference>
<dbReference type="Proteomes" id="UP000267606">
    <property type="component" value="Unassembled WGS sequence"/>
</dbReference>
<gene>
    <name evidence="2" type="ORF">OFLC_LOCUS11476</name>
</gene>
<organism evidence="4">
    <name type="scientific">Onchocerca flexuosa</name>
    <dbReference type="NCBI Taxonomy" id="387005"/>
    <lineage>
        <taxon>Eukaryota</taxon>
        <taxon>Metazoa</taxon>
        <taxon>Ecdysozoa</taxon>
        <taxon>Nematoda</taxon>
        <taxon>Chromadorea</taxon>
        <taxon>Rhabditida</taxon>
        <taxon>Spirurina</taxon>
        <taxon>Spiruromorpha</taxon>
        <taxon>Filarioidea</taxon>
        <taxon>Onchocercidae</taxon>
        <taxon>Onchocerca</taxon>
    </lineage>
</organism>
<proteinExistence type="predicted"/>